<dbReference type="Pfam" id="PF08757">
    <property type="entry name" value="CotH"/>
    <property type="match status" value="1"/>
</dbReference>
<dbReference type="RefSeq" id="WP_349144722.1">
    <property type="nucleotide sequence ID" value="NZ_JBBMFC010000020.1"/>
</dbReference>
<reference evidence="1 2" key="1">
    <citation type="submission" date="2024-03" db="EMBL/GenBank/DDBJ databases">
        <title>Human intestinal bacterial collection.</title>
        <authorList>
            <person name="Pauvert C."/>
            <person name="Hitch T.C.A."/>
            <person name="Clavel T."/>
        </authorList>
    </citation>
    <scope>NUCLEOTIDE SEQUENCE [LARGE SCALE GENOMIC DNA]</scope>
    <source>
        <strain evidence="1 2">CLA-AA-H78B</strain>
    </source>
</reference>
<comment type="caution">
    <text evidence="1">The sequence shown here is derived from an EMBL/GenBank/DDBJ whole genome shotgun (WGS) entry which is preliminary data.</text>
</comment>
<organism evidence="1 2">
    <name type="scientific">Hominiventricola aquisgranensis</name>
    <dbReference type="NCBI Taxonomy" id="3133164"/>
    <lineage>
        <taxon>Bacteria</taxon>
        <taxon>Bacillati</taxon>
        <taxon>Bacillota</taxon>
        <taxon>Clostridia</taxon>
        <taxon>Lachnospirales</taxon>
        <taxon>Lachnospiraceae</taxon>
        <taxon>Hominiventricola</taxon>
    </lineage>
</organism>
<evidence type="ECO:0000313" key="1">
    <source>
        <dbReference type="EMBL" id="MEQ2579433.1"/>
    </source>
</evidence>
<accession>A0ABV1I3F6</accession>
<dbReference type="InterPro" id="IPR014867">
    <property type="entry name" value="Spore_coat_CotH_CotH2/3/7"/>
</dbReference>
<sequence length="467" mass="53205">MKQKLSVFSLLILSFVLLFSCFGFRRIASDTPEAREVYSRAAYDTYAEDIFASRESFPGLIVSIQADNDTLYGEENGLLSARYMCSGREGECEIQVFVYDQSGTPLIAQNAGLRISGATSRNAIRKSFRVIARIEYDKQHPKFTYDLWNGRTTLDGATKPIQEYSSFILHSVRLAMDSTGIHNSVGYSLARKAGIVDASPTTPAAVYINGKYQGAYFLMPAKTDNALAELYNIEKKEDIEVVSVFEEEKTGTQSRPEILASYLTFVDFLQNADMTDPSVIEQVEAQLDVHQCLQYYAVNLLLGNGDWLDNNLRVWRCKDNGLPYQDGKWRFFLFDLDWIGSFSDLVVMNFEQATQSADYHNILPALLKNPEYKKEFTDLIYQMEEDAFTPEVIDSVFAKEEERMHDEAAYDFQSEAFTGYLMYSVNSSPLEEKDYITMEDRQILIEDFRNHLVNTPALINNCIENGF</sequence>
<dbReference type="GO" id="GO:0016301">
    <property type="term" value="F:kinase activity"/>
    <property type="evidence" value="ECO:0007669"/>
    <property type="project" value="UniProtKB-KW"/>
</dbReference>
<dbReference type="EMBL" id="JBBMFC010000020">
    <property type="protein sequence ID" value="MEQ2579433.1"/>
    <property type="molecule type" value="Genomic_DNA"/>
</dbReference>
<gene>
    <name evidence="1" type="ORF">WMO62_11425</name>
</gene>
<keyword evidence="1" id="KW-0808">Transferase</keyword>
<keyword evidence="1" id="KW-0418">Kinase</keyword>
<dbReference type="Proteomes" id="UP001470288">
    <property type="component" value="Unassembled WGS sequence"/>
</dbReference>
<protein>
    <submittedName>
        <fullName evidence="1">CotH kinase family protein</fullName>
    </submittedName>
</protein>
<keyword evidence="2" id="KW-1185">Reference proteome</keyword>
<evidence type="ECO:0000313" key="2">
    <source>
        <dbReference type="Proteomes" id="UP001470288"/>
    </source>
</evidence>
<dbReference type="PROSITE" id="PS51257">
    <property type="entry name" value="PROKAR_LIPOPROTEIN"/>
    <property type="match status" value="1"/>
</dbReference>
<name>A0ABV1I3F6_9FIRM</name>
<proteinExistence type="predicted"/>